<sequence length="164" mass="18909">MKKIHWKKYAVIVLACVCAAFAIVIYAQNYKLKNLEFKMESSVQNSYQNCRNSLRNVIQFTLDYEDGQCDARVSLRAADIYDTLLGQNLSSLQDLGSDRESDADMGLRGLLAVVRKHLGMLEDSPDSEKKLREIDQWLAEHEDVFAFPMEECEELFLKELEGRY</sequence>
<dbReference type="RefSeq" id="WP_130432178.1">
    <property type="nucleotide sequence ID" value="NZ_SGXF01000001.1"/>
</dbReference>
<dbReference type="Proteomes" id="UP000292927">
    <property type="component" value="Unassembled WGS sequence"/>
</dbReference>
<comment type="caution">
    <text evidence="1">The sequence shown here is derived from an EMBL/GenBank/DDBJ whole genome shotgun (WGS) entry which is preliminary data.</text>
</comment>
<organism evidence="1 2">
    <name type="scientific">Cuneatibacter caecimuris</name>
    <dbReference type="NCBI Taxonomy" id="1796618"/>
    <lineage>
        <taxon>Bacteria</taxon>
        <taxon>Bacillati</taxon>
        <taxon>Bacillota</taxon>
        <taxon>Clostridia</taxon>
        <taxon>Lachnospirales</taxon>
        <taxon>Lachnospiraceae</taxon>
        <taxon>Cuneatibacter</taxon>
    </lineage>
</organism>
<protein>
    <submittedName>
        <fullName evidence="1">Uncharacterized protein</fullName>
    </submittedName>
</protein>
<keyword evidence="2" id="KW-1185">Reference proteome</keyword>
<reference evidence="1 2" key="1">
    <citation type="submission" date="2019-02" db="EMBL/GenBank/DDBJ databases">
        <title>Genomic Encyclopedia of Type Strains, Phase IV (KMG-IV): sequencing the most valuable type-strain genomes for metagenomic binning, comparative biology and taxonomic classification.</title>
        <authorList>
            <person name="Goeker M."/>
        </authorList>
    </citation>
    <scope>NUCLEOTIDE SEQUENCE [LARGE SCALE GENOMIC DNA]</scope>
    <source>
        <strain evidence="1 2">DSM 29486</strain>
    </source>
</reference>
<evidence type="ECO:0000313" key="2">
    <source>
        <dbReference type="Proteomes" id="UP000292927"/>
    </source>
</evidence>
<dbReference type="EMBL" id="SGXF01000001">
    <property type="protein sequence ID" value="RZT02097.1"/>
    <property type="molecule type" value="Genomic_DNA"/>
</dbReference>
<name>A0A4V2F841_9FIRM</name>
<evidence type="ECO:0000313" key="1">
    <source>
        <dbReference type="EMBL" id="RZT02097.1"/>
    </source>
</evidence>
<gene>
    <name evidence="1" type="ORF">EV209_0202</name>
</gene>
<dbReference type="AlphaFoldDB" id="A0A4V2F841"/>
<accession>A0A4V2F841</accession>
<proteinExistence type="predicted"/>